<protein>
    <submittedName>
        <fullName evidence="1">Uncharacterized protein</fullName>
    </submittedName>
</protein>
<accession>A0AAJ1HMT6</accession>
<evidence type="ECO:0000313" key="1">
    <source>
        <dbReference type="EMBL" id="MDC2826968.1"/>
    </source>
</evidence>
<dbReference type="EMBL" id="JAQOND010000008">
    <property type="protein sequence ID" value="MDC2826968.1"/>
    <property type="molecule type" value="Genomic_DNA"/>
</dbReference>
<name>A0AAJ1HMT6_LIMMU</name>
<evidence type="ECO:0000313" key="2">
    <source>
        <dbReference type="Proteomes" id="UP001218021"/>
    </source>
</evidence>
<comment type="caution">
    <text evidence="1">The sequence shown here is derived from an EMBL/GenBank/DDBJ whole genome shotgun (WGS) entry which is preliminary data.</text>
</comment>
<dbReference type="AlphaFoldDB" id="A0AAJ1HMT6"/>
<proteinExistence type="predicted"/>
<dbReference type="RefSeq" id="WP_272207613.1">
    <property type="nucleotide sequence ID" value="NZ_JAQONC010000010.1"/>
</dbReference>
<gene>
    <name evidence="1" type="ORF">PO158_01490</name>
</gene>
<reference evidence="1" key="1">
    <citation type="submission" date="2023-01" db="EMBL/GenBank/DDBJ databases">
        <title>Genome analysis of 13 Lactobacillus isolated from gut of wild boar.</title>
        <authorList>
            <person name="Papp P."/>
            <person name="Libisch B."/>
            <person name="Nagy T."/>
            <person name="Olasz F."/>
        </authorList>
    </citation>
    <scope>NUCLEOTIDE SEQUENCE</scope>
    <source>
        <strain evidence="1">F108</strain>
    </source>
</reference>
<dbReference type="Proteomes" id="UP001218021">
    <property type="component" value="Unassembled WGS sequence"/>
</dbReference>
<organism evidence="1 2">
    <name type="scientific">Limosilactobacillus mucosae</name>
    <name type="common">Lactobacillus mucosae</name>
    <dbReference type="NCBI Taxonomy" id="97478"/>
    <lineage>
        <taxon>Bacteria</taxon>
        <taxon>Bacillati</taxon>
        <taxon>Bacillota</taxon>
        <taxon>Bacilli</taxon>
        <taxon>Lactobacillales</taxon>
        <taxon>Lactobacillaceae</taxon>
        <taxon>Limosilactobacillus</taxon>
    </lineage>
</organism>
<sequence>MKARENKEFSKKIRTNNGSHEFHILEEVADEKGVKKGRIIGFTKSSERGNEFPVVCRYSGEILIETNVTKLSSKNFVYKEKNKDEIPNGPTILFEFSLTDLMNKNNAFAINTIIDSFSNSSFTFKNEGNSFYFYVNAKHLIKVGKGNPEDVSAVAFYLNKIIDNSAEITVSSDNTIFVQSTLMPFTIYFPQEQYQILQKELDFYREMYDPDMDDSRIVQSILRLLAAQRNVDFEKLLAKFSVELDLINEEERKALVNEQRNKKQRKLENTISNIYPGYFA</sequence>